<gene>
    <name evidence="2" type="ORF">PR048_009295</name>
</gene>
<organism evidence="2 3">
    <name type="scientific">Dryococelus australis</name>
    <dbReference type="NCBI Taxonomy" id="614101"/>
    <lineage>
        <taxon>Eukaryota</taxon>
        <taxon>Metazoa</taxon>
        <taxon>Ecdysozoa</taxon>
        <taxon>Arthropoda</taxon>
        <taxon>Hexapoda</taxon>
        <taxon>Insecta</taxon>
        <taxon>Pterygota</taxon>
        <taxon>Neoptera</taxon>
        <taxon>Polyneoptera</taxon>
        <taxon>Phasmatodea</taxon>
        <taxon>Verophasmatodea</taxon>
        <taxon>Anareolatae</taxon>
        <taxon>Phasmatidae</taxon>
        <taxon>Eurycanthinae</taxon>
        <taxon>Dryococelus</taxon>
    </lineage>
</organism>
<evidence type="ECO:0000313" key="3">
    <source>
        <dbReference type="Proteomes" id="UP001159363"/>
    </source>
</evidence>
<protein>
    <recommendedName>
        <fullName evidence="1">PiggyBac transposable element-derived protein domain-containing protein</fullName>
    </recommendedName>
</protein>
<dbReference type="Proteomes" id="UP001159363">
    <property type="component" value="Chromosome 3"/>
</dbReference>
<accession>A0ABQ9HZV4</accession>
<name>A0ABQ9HZV4_9NEOP</name>
<evidence type="ECO:0000313" key="2">
    <source>
        <dbReference type="EMBL" id="KAJ8889792.1"/>
    </source>
</evidence>
<dbReference type="EMBL" id="JARBHB010000003">
    <property type="protein sequence ID" value="KAJ8889792.1"/>
    <property type="molecule type" value="Genomic_DNA"/>
</dbReference>
<dbReference type="Pfam" id="PF13843">
    <property type="entry name" value="DDE_Tnp_1_7"/>
    <property type="match status" value="1"/>
</dbReference>
<evidence type="ECO:0000259" key="1">
    <source>
        <dbReference type="Pfam" id="PF13843"/>
    </source>
</evidence>
<comment type="caution">
    <text evidence="2">The sequence shown here is derived from an EMBL/GenBank/DDBJ whole genome shotgun (WGS) entry which is preliminary data.</text>
</comment>
<dbReference type="PANTHER" id="PTHR46599:SF6">
    <property type="entry name" value="DUAL SPECIFICITY PHOSPHATASE 26"/>
    <property type="match status" value="1"/>
</dbReference>
<proteinExistence type="predicted"/>
<dbReference type="InterPro" id="IPR029526">
    <property type="entry name" value="PGBD"/>
</dbReference>
<keyword evidence="3" id="KW-1185">Reference proteome</keyword>
<dbReference type="PANTHER" id="PTHR46599">
    <property type="entry name" value="PIGGYBAC TRANSPOSABLE ELEMENT-DERIVED PROTEIN 4"/>
    <property type="match status" value="1"/>
</dbReference>
<sequence>MDNYFTSIPLAKELLEQKMTIVGTLLQNKKDIPPLFLDTKIRPPCSSMFGFSKSGVLTSYIPRCNKKVLVLSSMHSDGKIDEETGEKRKPEIVTFYNVAKEGVDVIDELKVQYSVSRISCRWPLTVFFPSNIADLNSQITFIENNNEAMVRRTYLKNLALALMKLH</sequence>
<feature type="domain" description="PiggyBac transposable element-derived protein" evidence="1">
    <location>
        <begin position="1"/>
        <end position="128"/>
    </location>
</feature>
<reference evidence="2 3" key="1">
    <citation type="submission" date="2023-02" db="EMBL/GenBank/DDBJ databases">
        <title>LHISI_Scaffold_Assembly.</title>
        <authorList>
            <person name="Stuart O.P."/>
            <person name="Cleave R."/>
            <person name="Magrath M.J.L."/>
            <person name="Mikheyev A.S."/>
        </authorList>
    </citation>
    <scope>NUCLEOTIDE SEQUENCE [LARGE SCALE GENOMIC DNA]</scope>
    <source>
        <strain evidence="2">Daus_M_001</strain>
        <tissue evidence="2">Leg muscle</tissue>
    </source>
</reference>